<comment type="caution">
    <text evidence="3">The sequence shown here is derived from an EMBL/GenBank/DDBJ whole genome shotgun (WGS) entry which is preliminary data.</text>
</comment>
<sequence length="173" mass="18834">MRTNPVTPTVTAARPRRVLVADLVGGLLMVGIMVGAYVMTRSLSPQAAEFPAAISIAGAALGVVLVIRALIGTREAPHDHSETEDDDLDYVFHTASTMQWLATLAWFIAFFASLYVLGLYATSMLFTVLYLRFQDKRSWVFSGIYAVILTGVLYLAFNVLLVQPVPAGYFGLA</sequence>
<dbReference type="Pfam" id="PF07331">
    <property type="entry name" value="TctB"/>
    <property type="match status" value="1"/>
</dbReference>
<evidence type="ECO:0000313" key="4">
    <source>
        <dbReference type="Proteomes" id="UP000247892"/>
    </source>
</evidence>
<reference evidence="3 4" key="1">
    <citation type="submission" date="2016-07" db="EMBL/GenBank/DDBJ databases">
        <title>Draft genome sequence of Prauserella sp. YIM 121212, isolated from alkaline soil.</title>
        <authorList>
            <person name="Ruckert C."/>
            <person name="Albersmeier A."/>
            <person name="Jiang C.-L."/>
            <person name="Jiang Y."/>
            <person name="Kalinowski J."/>
            <person name="Schneider O."/>
            <person name="Winkler A."/>
            <person name="Zotchev S.B."/>
        </authorList>
    </citation>
    <scope>NUCLEOTIDE SEQUENCE [LARGE SCALE GENOMIC DNA]</scope>
    <source>
        <strain evidence="3 4">YIM 121212</strain>
    </source>
</reference>
<evidence type="ECO:0000259" key="2">
    <source>
        <dbReference type="Pfam" id="PF07331"/>
    </source>
</evidence>
<feature type="transmembrane region" description="Helical" evidence="1">
    <location>
        <begin position="143"/>
        <end position="162"/>
    </location>
</feature>
<keyword evidence="1" id="KW-0812">Transmembrane</keyword>
<feature type="transmembrane region" description="Helical" evidence="1">
    <location>
        <begin position="50"/>
        <end position="71"/>
    </location>
</feature>
<evidence type="ECO:0000313" key="3">
    <source>
        <dbReference type="EMBL" id="PXY23914.1"/>
    </source>
</evidence>
<dbReference type="EMBL" id="MASU01000013">
    <property type="protein sequence ID" value="PXY23914.1"/>
    <property type="molecule type" value="Genomic_DNA"/>
</dbReference>
<dbReference type="AlphaFoldDB" id="A0A318LD49"/>
<evidence type="ECO:0000256" key="1">
    <source>
        <dbReference type="SAM" id="Phobius"/>
    </source>
</evidence>
<proteinExistence type="predicted"/>
<protein>
    <recommendedName>
        <fullName evidence="2">DUF1468 domain-containing protein</fullName>
    </recommendedName>
</protein>
<dbReference type="OrthoDB" id="4964672at2"/>
<keyword evidence="1" id="KW-1133">Transmembrane helix</keyword>
<dbReference type="InterPro" id="IPR009936">
    <property type="entry name" value="DUF1468"/>
</dbReference>
<gene>
    <name evidence="3" type="ORF">BA062_26900</name>
</gene>
<organism evidence="3 4">
    <name type="scientific">Prauserella flavalba</name>
    <dbReference type="NCBI Taxonomy" id="1477506"/>
    <lineage>
        <taxon>Bacteria</taxon>
        <taxon>Bacillati</taxon>
        <taxon>Actinomycetota</taxon>
        <taxon>Actinomycetes</taxon>
        <taxon>Pseudonocardiales</taxon>
        <taxon>Pseudonocardiaceae</taxon>
        <taxon>Prauserella</taxon>
    </lineage>
</organism>
<name>A0A318LD49_9PSEU</name>
<feature type="transmembrane region" description="Helical" evidence="1">
    <location>
        <begin position="20"/>
        <end position="38"/>
    </location>
</feature>
<accession>A0A318LD49</accession>
<feature type="transmembrane region" description="Helical" evidence="1">
    <location>
        <begin position="104"/>
        <end position="131"/>
    </location>
</feature>
<feature type="domain" description="DUF1468" evidence="2">
    <location>
        <begin position="24"/>
        <end position="166"/>
    </location>
</feature>
<keyword evidence="4" id="KW-1185">Reference proteome</keyword>
<dbReference type="Proteomes" id="UP000247892">
    <property type="component" value="Unassembled WGS sequence"/>
</dbReference>
<dbReference type="RefSeq" id="WP_110341642.1">
    <property type="nucleotide sequence ID" value="NZ_JBHVKT010000004.1"/>
</dbReference>
<keyword evidence="1" id="KW-0472">Membrane</keyword>